<evidence type="ECO:0000313" key="3">
    <source>
        <dbReference type="Proteomes" id="UP000005726"/>
    </source>
</evidence>
<dbReference type="STRING" id="663321.REG_0772"/>
<organism evidence="2 3">
    <name type="scientific">Candidatus Regiella insecticola LSR1</name>
    <dbReference type="NCBI Taxonomy" id="663321"/>
    <lineage>
        <taxon>Bacteria</taxon>
        <taxon>Pseudomonadati</taxon>
        <taxon>Pseudomonadota</taxon>
        <taxon>Gammaproteobacteria</taxon>
        <taxon>Enterobacterales</taxon>
        <taxon>Enterobacteriaceae</taxon>
        <taxon>aphid secondary symbionts</taxon>
        <taxon>Candidatus Regiella</taxon>
    </lineage>
</organism>
<dbReference type="GO" id="GO:0004029">
    <property type="term" value="F:aldehyde dehydrogenase (NAD+) activity"/>
    <property type="evidence" value="ECO:0007669"/>
    <property type="project" value="TreeGrafter"/>
</dbReference>
<protein>
    <submittedName>
        <fullName evidence="2">NAD-dependent epimerase/dehydratase</fullName>
    </submittedName>
</protein>
<dbReference type="SUPFAM" id="SSF51735">
    <property type="entry name" value="NAD(P)-binding Rossmann-fold domains"/>
    <property type="match status" value="1"/>
</dbReference>
<dbReference type="AlphaFoldDB" id="E0WS46"/>
<keyword evidence="3" id="KW-1185">Reference proteome</keyword>
<name>E0WS46_9ENTR</name>
<reference evidence="2" key="1">
    <citation type="journal article" date="2009" name="Environ. Microbiol.">
        <title>Dynamics of genome evolution in facultative symbionts of aphids.</title>
        <authorList>
            <person name="Degnan P.H."/>
            <person name="Leonardo T.E."/>
            <person name="Cass B.N."/>
            <person name="Hurwitz B."/>
            <person name="Stern D."/>
            <person name="Gibbs R.A."/>
            <person name="Richards S."/>
            <person name="Moran N.A."/>
        </authorList>
    </citation>
    <scope>NUCLEOTIDE SEQUENCE [LARGE SCALE GENOMIC DNA]</scope>
    <source>
        <strain evidence="2">LSR1</strain>
    </source>
</reference>
<dbReference type="InterPro" id="IPR036291">
    <property type="entry name" value="NAD(P)-bd_dom_sf"/>
</dbReference>
<dbReference type="InterPro" id="IPR001509">
    <property type="entry name" value="Epimerase_deHydtase"/>
</dbReference>
<proteinExistence type="predicted"/>
<dbReference type="EMBL" id="GL379590">
    <property type="protein sequence ID" value="EFL92180.1"/>
    <property type="molecule type" value="Genomic_DNA"/>
</dbReference>
<dbReference type="HOGENOM" id="CLU_007383_6_1_6"/>
<dbReference type="eggNOG" id="COG0451">
    <property type="taxonomic scope" value="Bacteria"/>
</dbReference>
<gene>
    <name evidence="2" type="ORF">REG_0772</name>
</gene>
<dbReference type="Proteomes" id="UP000005726">
    <property type="component" value="Unassembled WGS sequence"/>
</dbReference>
<dbReference type="PANTHER" id="PTHR48079:SF6">
    <property type="entry name" value="NAD(P)-BINDING DOMAIN-CONTAINING PROTEIN-RELATED"/>
    <property type="match status" value="1"/>
</dbReference>
<accession>E0WS46</accession>
<dbReference type="RefSeq" id="WP_006704587.1">
    <property type="nucleotide sequence ID" value="NZ_CAWLGB010000002.1"/>
</dbReference>
<sequence length="340" mass="38013">MKILVTGATSGLGRNAVEWLLQEGHQVHASGRDTFAGQQLSKLGAKFTSLDLATATAEQCRHLVKGCDIVWHCAAKSSPWGSRVSFYAANVVATEKLAKAAGKERVKRFIHISTPSIYFDFQRHHDIEENYRPKKFVNHYAESKFIAEQRIRQILPDYPGTTYIILRPRGIFGAHDRVLLPRILSQLKSNNGVLYLPRAGHVYVDVTFVLNVVHAMNIASQNKQLTSGAAFNITNHQPLYLADMLQQLFSQQMGIHFQIRSISYPLLYALASGMELLAYFTGKAPKLTRYIAGTTHFDMTLSQTKAIGELGYHPGYSMNQAIELTGKALKDEMNGSDHYL</sequence>
<dbReference type="GO" id="GO:0005737">
    <property type="term" value="C:cytoplasm"/>
    <property type="evidence" value="ECO:0007669"/>
    <property type="project" value="TreeGrafter"/>
</dbReference>
<dbReference type="PANTHER" id="PTHR48079">
    <property type="entry name" value="PROTEIN YEEZ"/>
    <property type="match status" value="1"/>
</dbReference>
<dbReference type="Pfam" id="PF01370">
    <property type="entry name" value="Epimerase"/>
    <property type="match status" value="1"/>
</dbReference>
<evidence type="ECO:0000259" key="1">
    <source>
        <dbReference type="Pfam" id="PF01370"/>
    </source>
</evidence>
<evidence type="ECO:0000313" key="2">
    <source>
        <dbReference type="EMBL" id="EFL92180.1"/>
    </source>
</evidence>
<dbReference type="InterPro" id="IPR051783">
    <property type="entry name" value="NAD(P)-dependent_oxidoreduct"/>
</dbReference>
<dbReference type="Gene3D" id="3.40.50.720">
    <property type="entry name" value="NAD(P)-binding Rossmann-like Domain"/>
    <property type="match status" value="1"/>
</dbReference>
<feature type="domain" description="NAD-dependent epimerase/dehydratase" evidence="1">
    <location>
        <begin position="3"/>
        <end position="233"/>
    </location>
</feature>